<dbReference type="GO" id="GO:1990542">
    <property type="term" value="P:mitochondrial transmembrane transport"/>
    <property type="evidence" value="ECO:0007669"/>
    <property type="project" value="TreeGrafter"/>
</dbReference>
<accession>A0A673X714</accession>
<feature type="transmembrane region" description="Helical" evidence="9">
    <location>
        <begin position="143"/>
        <end position="163"/>
    </location>
</feature>
<keyword evidence="11" id="KW-1185">Reference proteome</keyword>
<keyword evidence="8 9" id="KW-0472">Membrane</keyword>
<evidence type="ECO:0000256" key="7">
    <source>
        <dbReference type="ARBA" id="ARBA00023128"/>
    </source>
</evidence>
<dbReference type="OMA" id="FIYLISQ"/>
<evidence type="ECO:0000256" key="9">
    <source>
        <dbReference type="SAM" id="Phobius"/>
    </source>
</evidence>
<keyword evidence="7" id="KW-0496">Mitochondrion</keyword>
<keyword evidence="3" id="KW-0813">Transport</keyword>
<gene>
    <name evidence="10" type="primary">sfxn4</name>
</gene>
<evidence type="ECO:0000256" key="6">
    <source>
        <dbReference type="ARBA" id="ARBA00022989"/>
    </source>
</evidence>
<dbReference type="FunCoup" id="A0A673X714">
    <property type="interactions" value="632"/>
</dbReference>
<dbReference type="InterPro" id="IPR004686">
    <property type="entry name" value="Mtc"/>
</dbReference>
<dbReference type="PANTHER" id="PTHR11153">
    <property type="entry name" value="SIDEROFLEXIN"/>
    <property type="match status" value="1"/>
</dbReference>
<protein>
    <submittedName>
        <fullName evidence="10">Sideroflexin 4</fullName>
    </submittedName>
</protein>
<dbReference type="GO" id="GO:0005743">
    <property type="term" value="C:mitochondrial inner membrane"/>
    <property type="evidence" value="ECO:0007669"/>
    <property type="project" value="TreeGrafter"/>
</dbReference>
<dbReference type="PANTHER" id="PTHR11153:SF3">
    <property type="entry name" value="SIDEROFLEXIN-4"/>
    <property type="match status" value="1"/>
</dbReference>
<organism evidence="10 11">
    <name type="scientific">Salmo trutta</name>
    <name type="common">Brown trout</name>
    <dbReference type="NCBI Taxonomy" id="8032"/>
    <lineage>
        <taxon>Eukaryota</taxon>
        <taxon>Metazoa</taxon>
        <taxon>Chordata</taxon>
        <taxon>Craniata</taxon>
        <taxon>Vertebrata</taxon>
        <taxon>Euteleostomi</taxon>
        <taxon>Actinopterygii</taxon>
        <taxon>Neopterygii</taxon>
        <taxon>Teleostei</taxon>
        <taxon>Protacanthopterygii</taxon>
        <taxon>Salmoniformes</taxon>
        <taxon>Salmonidae</taxon>
        <taxon>Salmoninae</taxon>
        <taxon>Salmo</taxon>
    </lineage>
</organism>
<sequence>MDINLLYWKNEGKTFLSRLRLWFNILDPSSLLCSDAEIENAHSLIGSVERMVHDEKAGDAAWILSLSSVHAGTGAILPAVFRPQVVNILFIFLQVVASFLPHSGVKPALFWQFLLQSYSAGFNHANRNASSDKGIKTSLKQGLLIVGSVAYATCAGAIPQIVIQRLSMSSPAVQMFFRSVLPIPLSASLAYFNVVIVRSEESENGIQVFDSNGNSVGVSQAAGAKAVKETALSRAALLGTTAAVPNLLLFLLQKASFLQRSPLLVAPIRHISTAIVLGLMIPVSFSLYPQLGTIKKEKLEKELATAAVSGELFYHRGL</sequence>
<reference evidence="10" key="2">
    <citation type="submission" date="2025-09" db="UniProtKB">
        <authorList>
            <consortium name="Ensembl"/>
        </authorList>
    </citation>
    <scope>IDENTIFICATION</scope>
</reference>
<feature type="transmembrane region" description="Helical" evidence="9">
    <location>
        <begin position="264"/>
        <end position="288"/>
    </location>
</feature>
<keyword evidence="6 9" id="KW-1133">Transmembrane helix</keyword>
<dbReference type="InParanoid" id="A0A673X714"/>
<feature type="transmembrane region" description="Helical" evidence="9">
    <location>
        <begin position="175"/>
        <end position="197"/>
    </location>
</feature>
<dbReference type="GO" id="GO:0006865">
    <property type="term" value="P:amino acid transport"/>
    <property type="evidence" value="ECO:0007669"/>
    <property type="project" value="UniProtKB-KW"/>
</dbReference>
<proteinExistence type="inferred from homology"/>
<evidence type="ECO:0000313" key="11">
    <source>
        <dbReference type="Proteomes" id="UP000472277"/>
    </source>
</evidence>
<dbReference type="GO" id="GO:0015075">
    <property type="term" value="F:monoatomic ion transmembrane transporter activity"/>
    <property type="evidence" value="ECO:0007669"/>
    <property type="project" value="InterPro"/>
</dbReference>
<feature type="transmembrane region" description="Helical" evidence="9">
    <location>
        <begin position="235"/>
        <end position="252"/>
    </location>
</feature>
<dbReference type="GO" id="GO:0045333">
    <property type="term" value="P:cellular respiration"/>
    <property type="evidence" value="ECO:0007669"/>
    <property type="project" value="Ensembl"/>
</dbReference>
<comment type="similarity">
    <text evidence="2">Belongs to the sideroflexin family.</text>
</comment>
<keyword evidence="5" id="KW-0029">Amino-acid transport</keyword>
<dbReference type="GO" id="GO:0030218">
    <property type="term" value="P:erythrocyte differentiation"/>
    <property type="evidence" value="ECO:0007669"/>
    <property type="project" value="Ensembl"/>
</dbReference>
<dbReference type="GeneTree" id="ENSGT01030000234641"/>
<dbReference type="Ensembl" id="ENSSTUT00000017090.1">
    <property type="protein sequence ID" value="ENSSTUP00000016211.1"/>
    <property type="gene ID" value="ENSSTUG00000007408.1"/>
</dbReference>
<evidence type="ECO:0000256" key="5">
    <source>
        <dbReference type="ARBA" id="ARBA00022970"/>
    </source>
</evidence>
<evidence type="ECO:0000256" key="1">
    <source>
        <dbReference type="ARBA" id="ARBA00004225"/>
    </source>
</evidence>
<dbReference type="Pfam" id="PF03820">
    <property type="entry name" value="SFXNs"/>
    <property type="match status" value="1"/>
</dbReference>
<evidence type="ECO:0000256" key="3">
    <source>
        <dbReference type="ARBA" id="ARBA00022448"/>
    </source>
</evidence>
<evidence type="ECO:0000256" key="4">
    <source>
        <dbReference type="ARBA" id="ARBA00022692"/>
    </source>
</evidence>
<name>A0A673X714_SALTR</name>
<reference evidence="10" key="1">
    <citation type="submission" date="2025-08" db="UniProtKB">
        <authorList>
            <consortium name="Ensembl"/>
        </authorList>
    </citation>
    <scope>IDENTIFICATION</scope>
</reference>
<dbReference type="AlphaFoldDB" id="A0A673X714"/>
<evidence type="ECO:0000256" key="2">
    <source>
        <dbReference type="ARBA" id="ARBA00005974"/>
    </source>
</evidence>
<dbReference type="Proteomes" id="UP000472277">
    <property type="component" value="Chromosome 18"/>
</dbReference>
<evidence type="ECO:0000313" key="10">
    <source>
        <dbReference type="Ensembl" id="ENSSTUP00000016211.1"/>
    </source>
</evidence>
<evidence type="ECO:0000256" key="8">
    <source>
        <dbReference type="ARBA" id="ARBA00023136"/>
    </source>
</evidence>
<keyword evidence="4 9" id="KW-0812">Transmembrane</keyword>
<comment type="subcellular location">
    <subcellularLocation>
        <location evidence="1">Mitochondrion membrane</location>
        <topology evidence="1">Multi-pass membrane protein</topology>
    </subcellularLocation>
</comment>